<keyword evidence="12" id="KW-1185">Reference proteome</keyword>
<feature type="transmembrane region" description="Helical" evidence="10">
    <location>
        <begin position="117"/>
        <end position="139"/>
    </location>
</feature>
<evidence type="ECO:0000256" key="8">
    <source>
        <dbReference type="ARBA" id="ARBA00035585"/>
    </source>
</evidence>
<evidence type="ECO:0000256" key="6">
    <source>
        <dbReference type="ARBA" id="ARBA00023136"/>
    </source>
</evidence>
<feature type="transmembrane region" description="Helical" evidence="10">
    <location>
        <begin position="261"/>
        <end position="282"/>
    </location>
</feature>
<organism evidence="11 12">
    <name type="scientific">Somion occarium</name>
    <dbReference type="NCBI Taxonomy" id="3059160"/>
    <lineage>
        <taxon>Eukaryota</taxon>
        <taxon>Fungi</taxon>
        <taxon>Dikarya</taxon>
        <taxon>Basidiomycota</taxon>
        <taxon>Agaricomycotina</taxon>
        <taxon>Agaricomycetes</taxon>
        <taxon>Polyporales</taxon>
        <taxon>Cerrenaceae</taxon>
        <taxon>Somion</taxon>
    </lineage>
</organism>
<protein>
    <recommendedName>
        <fullName evidence="13">CrcB-like protein-domain-containing protein</fullName>
    </recommendedName>
</protein>
<feature type="transmembrane region" description="Helical" evidence="10">
    <location>
        <begin position="145"/>
        <end position="164"/>
    </location>
</feature>
<keyword evidence="6 10" id="KW-0472">Membrane</keyword>
<reference evidence="12" key="1">
    <citation type="submission" date="2024-04" db="EMBL/GenBank/DDBJ databases">
        <authorList>
            <person name="Shaw F."/>
            <person name="Minotto A."/>
        </authorList>
    </citation>
    <scope>NUCLEOTIDE SEQUENCE [LARGE SCALE GENOMIC DNA]</scope>
</reference>
<keyword evidence="5 10" id="KW-1133">Transmembrane helix</keyword>
<dbReference type="Proteomes" id="UP001497453">
    <property type="component" value="Chromosome 9"/>
</dbReference>
<evidence type="ECO:0000256" key="1">
    <source>
        <dbReference type="ARBA" id="ARBA00002598"/>
    </source>
</evidence>
<proteinExistence type="inferred from homology"/>
<feature type="transmembrane region" description="Helical" evidence="10">
    <location>
        <begin position="176"/>
        <end position="195"/>
    </location>
</feature>
<comment type="catalytic activity">
    <reaction evidence="8">
        <text>fluoride(in) = fluoride(out)</text>
        <dbReference type="Rhea" id="RHEA:76159"/>
        <dbReference type="ChEBI" id="CHEBI:17051"/>
    </reaction>
    <physiologicalReaction direction="left-to-right" evidence="8">
        <dbReference type="Rhea" id="RHEA:76160"/>
    </physiologicalReaction>
</comment>
<feature type="transmembrane region" description="Helical" evidence="10">
    <location>
        <begin position="386"/>
        <end position="411"/>
    </location>
</feature>
<feature type="transmembrane region" description="Helical" evidence="10">
    <location>
        <begin position="316"/>
        <end position="341"/>
    </location>
</feature>
<keyword evidence="4 10" id="KW-0812">Transmembrane</keyword>
<feature type="transmembrane region" description="Helical" evidence="10">
    <location>
        <begin position="225"/>
        <end position="245"/>
    </location>
</feature>
<evidence type="ECO:0008006" key="13">
    <source>
        <dbReference type="Google" id="ProtNLM"/>
    </source>
</evidence>
<evidence type="ECO:0000256" key="10">
    <source>
        <dbReference type="SAM" id="Phobius"/>
    </source>
</evidence>
<feature type="region of interest" description="Disordered" evidence="9">
    <location>
        <begin position="18"/>
        <end position="43"/>
    </location>
</feature>
<evidence type="ECO:0000256" key="9">
    <source>
        <dbReference type="SAM" id="MobiDB-lite"/>
    </source>
</evidence>
<feature type="compositionally biased region" description="Low complexity" evidence="9">
    <location>
        <begin position="20"/>
        <end position="34"/>
    </location>
</feature>
<evidence type="ECO:0000256" key="4">
    <source>
        <dbReference type="ARBA" id="ARBA00022692"/>
    </source>
</evidence>
<evidence type="ECO:0000256" key="5">
    <source>
        <dbReference type="ARBA" id="ARBA00022989"/>
    </source>
</evidence>
<dbReference type="InterPro" id="IPR003691">
    <property type="entry name" value="FluC"/>
</dbReference>
<feature type="transmembrane region" description="Helical" evidence="10">
    <location>
        <begin position="288"/>
        <end position="309"/>
    </location>
</feature>
<name>A0ABP1EAM2_9APHY</name>
<dbReference type="PANTHER" id="PTHR28259">
    <property type="entry name" value="FLUORIDE EXPORT PROTEIN 1-RELATED"/>
    <property type="match status" value="1"/>
</dbReference>
<comment type="function">
    <text evidence="1">Fluoride channel required for the rapid expulsion of cytoplasmic fluoride.</text>
</comment>
<sequence>MSCPQTNQDTIMSDVELTCDNNNNASGSADSASDTLNPLPTLSRYASHNAHHGMHRGMQDHPALRQRRLSVSSALSHHTSISSAASLASIDRPPSRTSSPEGKLPASKIYHPLSPHVLALLMPASIFGVLARLGIQALVGYDGRSIFPLAWVQVVGCVIMGVGVEIKDPLGQFYGPLYTALTTGFCGSLTTFSGWQLDVFQSWLNVDQGRRDWLRDVIDGLTKSLFTLALSLAAVMFGSHCASILRRRILPPIRVAPPRRIVRYSVSILGVLIYAAAYPAYFRLPAKFRHQATAALLFSFPGTLTRYLLSIYLNPALSLFPLGTFAANMFGTAMIGVFQVLQGLRNPLSPNACAVMQGLEDGYCGCLTTVSTFAVEVMTLEEEKNWFYVVLSWVTAQLLLLVILGPSYWAADVSERTTCIFVS</sequence>
<dbReference type="PANTHER" id="PTHR28259:SF1">
    <property type="entry name" value="FLUORIDE EXPORT PROTEIN 1-RELATED"/>
    <property type="match status" value="1"/>
</dbReference>
<keyword evidence="3" id="KW-1003">Cell membrane</keyword>
<dbReference type="Pfam" id="PF02537">
    <property type="entry name" value="CRCB"/>
    <property type="match status" value="2"/>
</dbReference>
<comment type="subcellular location">
    <subcellularLocation>
        <location evidence="2">Cell membrane</location>
        <topology evidence="2">Multi-pass membrane protein</topology>
    </subcellularLocation>
</comment>
<dbReference type="EMBL" id="OZ037952">
    <property type="protein sequence ID" value="CAL1716249.1"/>
    <property type="molecule type" value="Genomic_DNA"/>
</dbReference>
<evidence type="ECO:0000313" key="12">
    <source>
        <dbReference type="Proteomes" id="UP001497453"/>
    </source>
</evidence>
<evidence type="ECO:0000256" key="7">
    <source>
        <dbReference type="ARBA" id="ARBA00035120"/>
    </source>
</evidence>
<evidence type="ECO:0000256" key="3">
    <source>
        <dbReference type="ARBA" id="ARBA00022475"/>
    </source>
</evidence>
<accession>A0ABP1EAM2</accession>
<gene>
    <name evidence="11" type="ORF">GFSPODELE1_LOCUS10666</name>
</gene>
<comment type="similarity">
    <text evidence="7">Belongs to the fluoride channel Fluc/FEX (TC 1.A.43) family.</text>
</comment>
<evidence type="ECO:0000256" key="2">
    <source>
        <dbReference type="ARBA" id="ARBA00004651"/>
    </source>
</evidence>
<evidence type="ECO:0000313" key="11">
    <source>
        <dbReference type="EMBL" id="CAL1716249.1"/>
    </source>
</evidence>